<protein>
    <recommendedName>
        <fullName evidence="1">DUF1989 domain-containing protein</fullName>
    </recommendedName>
</protein>
<comment type="caution">
    <text evidence="2">The sequence shown here is derived from an EMBL/GenBank/DDBJ whole genome shotgun (WGS) entry which is preliminary data.</text>
</comment>
<dbReference type="Pfam" id="PF09347">
    <property type="entry name" value="DUF1989"/>
    <property type="match status" value="1"/>
</dbReference>
<keyword evidence="3" id="KW-1185">Reference proteome</keyword>
<sequence>MENVIIEPQTGRALEVARGSLIEVVDLEGRQVGDMWAIDSGAPDRWLSTAHTRDRLERLFPKTGEAFTDQTGEPILELVADTSPGPHDMLYPPCNAPLYEAEGLFGHPNCHDNFLGAVTAAGLTLPVVPDPVNLFQNSPPRPDGSLPVGTAASKAGDGITFRALRDLWFVLTSCSVDNWPTNDYVCTPLAVRVTR</sequence>
<evidence type="ECO:0000313" key="3">
    <source>
        <dbReference type="Proteomes" id="UP000568380"/>
    </source>
</evidence>
<dbReference type="RefSeq" id="WP_184963533.1">
    <property type="nucleotide sequence ID" value="NZ_JACHIN010000005.1"/>
</dbReference>
<dbReference type="InterPro" id="IPR018959">
    <property type="entry name" value="DUF1989"/>
</dbReference>
<dbReference type="PANTHER" id="PTHR31527:SF0">
    <property type="entry name" value="RE64534P"/>
    <property type="match status" value="1"/>
</dbReference>
<name>A0A7W8A338_9ACTN</name>
<dbReference type="EMBL" id="JACHIN010000005">
    <property type="protein sequence ID" value="MBB5078630.1"/>
    <property type="molecule type" value="Genomic_DNA"/>
</dbReference>
<reference evidence="2 3" key="1">
    <citation type="submission" date="2020-08" db="EMBL/GenBank/DDBJ databases">
        <title>Genomic Encyclopedia of Type Strains, Phase IV (KMG-IV): sequencing the most valuable type-strain genomes for metagenomic binning, comparative biology and taxonomic classification.</title>
        <authorList>
            <person name="Goeker M."/>
        </authorList>
    </citation>
    <scope>NUCLEOTIDE SEQUENCE [LARGE SCALE GENOMIC DNA]</scope>
    <source>
        <strain evidence="2 3">DSM 45385</strain>
    </source>
</reference>
<proteinExistence type="predicted"/>
<accession>A0A7W8A338</accession>
<gene>
    <name evidence="2" type="ORF">HNR40_004116</name>
</gene>
<evidence type="ECO:0000259" key="1">
    <source>
        <dbReference type="Pfam" id="PF09347"/>
    </source>
</evidence>
<dbReference type="Proteomes" id="UP000568380">
    <property type="component" value="Unassembled WGS sequence"/>
</dbReference>
<organism evidence="2 3">
    <name type="scientific">Nonomuraea endophytica</name>
    <dbReference type="NCBI Taxonomy" id="714136"/>
    <lineage>
        <taxon>Bacteria</taxon>
        <taxon>Bacillati</taxon>
        <taxon>Actinomycetota</taxon>
        <taxon>Actinomycetes</taxon>
        <taxon>Streptosporangiales</taxon>
        <taxon>Streptosporangiaceae</taxon>
        <taxon>Nonomuraea</taxon>
    </lineage>
</organism>
<dbReference type="AlphaFoldDB" id="A0A7W8A338"/>
<evidence type="ECO:0000313" key="2">
    <source>
        <dbReference type="EMBL" id="MBB5078630.1"/>
    </source>
</evidence>
<dbReference type="PANTHER" id="PTHR31527">
    <property type="entry name" value="RE64534P"/>
    <property type="match status" value="1"/>
</dbReference>
<feature type="domain" description="DUF1989" evidence="1">
    <location>
        <begin position="5"/>
        <end position="167"/>
    </location>
</feature>